<protein>
    <submittedName>
        <fullName evidence="1">N-formylglutamate amidohydrolase</fullName>
    </submittedName>
</protein>
<comment type="caution">
    <text evidence="1">The sequence shown here is derived from an EMBL/GenBank/DDBJ whole genome shotgun (WGS) entry which is preliminary data.</text>
</comment>
<dbReference type="Gene3D" id="3.40.630.40">
    <property type="entry name" value="Zn-dependent exopeptidases"/>
    <property type="match status" value="1"/>
</dbReference>
<gene>
    <name evidence="1" type="ORF">H0I76_09525</name>
</gene>
<dbReference type="RefSeq" id="WP_200609637.1">
    <property type="nucleotide sequence ID" value="NZ_JAEHHL010000005.1"/>
</dbReference>
<evidence type="ECO:0000313" key="2">
    <source>
        <dbReference type="Proteomes" id="UP000655420"/>
    </source>
</evidence>
<keyword evidence="2" id="KW-1185">Reference proteome</keyword>
<name>A0A8J7M748_9RHOB</name>
<dbReference type="Proteomes" id="UP000655420">
    <property type="component" value="Unassembled WGS sequence"/>
</dbReference>
<dbReference type="InterPro" id="IPR011227">
    <property type="entry name" value="UCP029730"/>
</dbReference>
<evidence type="ECO:0000313" key="1">
    <source>
        <dbReference type="EMBL" id="MBK0399430.1"/>
    </source>
</evidence>
<dbReference type="AlphaFoldDB" id="A0A8J7M748"/>
<dbReference type="InterPro" id="IPR007709">
    <property type="entry name" value="N-FG_amidohydro"/>
</dbReference>
<sequence length="276" mass="29316">MLTDVSQDSRLLSPEEGPAVEVINPAGRGAIVLVCEHASNRIPHRLGDLGLSAEARLSHIAWDPGALPVAMRLSKEFDAPLVAARFSRLVFDCNRPAERADAMPERSEIFDVPGNRALTAPDRAQRVREIAEPFCETLAGVIDDRVAAGRPTALVTIHSFTPVYFGQARSVELGILHDADSRLADAMLVHAASETGLRTERNEPYGPASGVTHTLKAHALTRGLPNVMIEIRNDLIADAAAQGRVAAGLARALRPALRELGLDAGTAAGAAKQGEA</sequence>
<dbReference type="SUPFAM" id="SSF53187">
    <property type="entry name" value="Zn-dependent exopeptidases"/>
    <property type="match status" value="1"/>
</dbReference>
<reference evidence="1" key="1">
    <citation type="submission" date="2020-12" db="EMBL/GenBank/DDBJ databases">
        <title>Bacterial taxonomy.</title>
        <authorList>
            <person name="Pan X."/>
        </authorList>
    </citation>
    <scope>NUCLEOTIDE SEQUENCE</scope>
    <source>
        <strain evidence="1">M0105</strain>
    </source>
</reference>
<dbReference type="EMBL" id="JAEHHL010000005">
    <property type="protein sequence ID" value="MBK0399430.1"/>
    <property type="molecule type" value="Genomic_DNA"/>
</dbReference>
<accession>A0A8J7M748</accession>
<proteinExistence type="predicted"/>
<dbReference type="PIRSF" id="PIRSF029730">
    <property type="entry name" value="UCP029730"/>
    <property type="match status" value="1"/>
</dbReference>
<dbReference type="Pfam" id="PF05013">
    <property type="entry name" value="FGase"/>
    <property type="match status" value="1"/>
</dbReference>
<organism evidence="1 2">
    <name type="scientific">Thermohalobaculum xanthum</name>
    <dbReference type="NCBI Taxonomy" id="2753746"/>
    <lineage>
        <taxon>Bacteria</taxon>
        <taxon>Pseudomonadati</taxon>
        <taxon>Pseudomonadota</taxon>
        <taxon>Alphaproteobacteria</taxon>
        <taxon>Rhodobacterales</taxon>
        <taxon>Paracoccaceae</taxon>
        <taxon>Thermohalobaculum</taxon>
    </lineage>
</organism>